<comment type="similarity">
    <text evidence="13">Belongs to the CRISPR-associated Cas9 family.</text>
</comment>
<dbReference type="KEGG" id="faa:HMPREF0389_00210"/>
<reference evidence="17" key="1">
    <citation type="submission" date="2010-12" db="EMBL/GenBank/DDBJ databases">
        <title>The genome sequence of Filifactor alocis strain ATCC 35896.</title>
        <authorList>
            <consortium name="The Broad Institute Genome Sequencing Platform"/>
            <person name="Ward D."/>
            <person name="Earl A."/>
            <person name="Feldgarden M."/>
            <person name="Young S.K."/>
            <person name="Gargeya S."/>
            <person name="Zeng Q."/>
            <person name="Alvarado L."/>
            <person name="Berlin A."/>
            <person name="Bochicchio J."/>
            <person name="Chapman S.B."/>
            <person name="Chen Z."/>
            <person name="Freedman E."/>
            <person name="Gellesch M."/>
            <person name="Goldberg J."/>
            <person name="Griggs A."/>
            <person name="Gujja S."/>
            <person name="Heilman E."/>
            <person name="Heiman D."/>
            <person name="Howarth C."/>
            <person name="Mehta T."/>
            <person name="Neiman D."/>
            <person name="Pearson M."/>
            <person name="Roberts A."/>
            <person name="Saif S."/>
            <person name="Shea T."/>
            <person name="Shenoy N."/>
            <person name="Sisk P."/>
            <person name="Stolte C."/>
            <person name="Sykes S."/>
            <person name="White J."/>
            <person name="Yandava C."/>
            <person name="Izard J."/>
            <person name="Blanton J.M."/>
            <person name="Baranova O.V."/>
            <person name="Tanner A.C."/>
            <person name="Dewhirst F.E."/>
            <person name="Haas B."/>
            <person name="Nusbaum C."/>
            <person name="Birren B."/>
        </authorList>
    </citation>
    <scope>NUCLEOTIDE SEQUENCE [LARGE SCALE GENOMIC DNA]</scope>
    <source>
        <strain evidence="17">ATCC 35896 / D40 B5</strain>
    </source>
</reference>
<feature type="domain" description="HNH Cas9-type" evidence="15">
    <location>
        <begin position="794"/>
        <end position="955"/>
    </location>
</feature>
<evidence type="ECO:0000256" key="6">
    <source>
        <dbReference type="ARBA" id="ARBA00022801"/>
    </source>
</evidence>
<keyword evidence="11" id="KW-0464">Manganese</keyword>
<comment type="domain">
    <text evidence="13">Has 2 endonuclease domains. The discontinuous RuvC-like domain cleaves the target DNA noncomplementary to crRNA while the HNH nuclease domain cleaves the target DNA complementary to crRNA.</text>
</comment>
<evidence type="ECO:0000256" key="8">
    <source>
        <dbReference type="ARBA" id="ARBA00022884"/>
    </source>
</evidence>
<dbReference type="NCBIfam" id="TIGR01865">
    <property type="entry name" value="cas_Csn1"/>
    <property type="match status" value="1"/>
</dbReference>
<comment type="function">
    <text evidence="13">CRISPR (clustered regularly interspaced short palindromic repeat) is an adaptive immune system that provides protection against mobile genetic elements (viruses, transposable elements and conjugative plasmids). CRISPR clusters contain spacers, sequences complementary to antecedent mobile elements, and target invading nucleic acids. CRISPR clusters are transcribed and processed into CRISPR RNA (crRNA). In type II CRISPR systems correct processing of pre-crRNA requires a trans-encoded small RNA (tracrRNA), endogenous ribonuclease 3 (rnc) and this protein. The tracrRNA serves as a guide for ribonuclease 3-aided processing of pre-crRNA. Subsequently Cas9/crRNA/tracrRNA endonucleolytically cleaves linear or circular dsDNA target complementary to the spacer; Cas9 is inactive in the absence of the 2 guide RNAs (gRNA). Cas9 recognizes the protospacer adjacent motif (PAM) in the CRISPR repeat sequences to help distinguish self versus nonself, as targets within the bacterial CRISPR locus do not have PAMs. PAM recognition is also required for catalytic activity.</text>
</comment>
<evidence type="ECO:0000313" key="16">
    <source>
        <dbReference type="EMBL" id="EFE28295.1"/>
    </source>
</evidence>
<evidence type="ECO:0000256" key="11">
    <source>
        <dbReference type="ARBA" id="ARBA00023211"/>
    </source>
</evidence>
<evidence type="ECO:0000256" key="3">
    <source>
        <dbReference type="ARBA" id="ARBA00022722"/>
    </source>
</evidence>
<comment type="similarity">
    <text evidence="2">Belongs to the CRISPR-associated protein Cas9 family. Subtype II-A subfamily.</text>
</comment>
<dbReference type="InterPro" id="IPR028629">
    <property type="entry name" value="Cas9"/>
</dbReference>
<dbReference type="EC" id="3.1.-.-" evidence="13"/>
<evidence type="ECO:0000256" key="4">
    <source>
        <dbReference type="ARBA" id="ARBA00022723"/>
    </source>
</evidence>
<feature type="active site" description="Proton acceptor for HNH nuclease domain" evidence="13">
    <location>
        <position position="876"/>
    </location>
</feature>
<comment type="caution">
    <text evidence="13">Lacks conserved residue(s) required for the propagation of feature annotation.</text>
</comment>
<evidence type="ECO:0000256" key="13">
    <source>
        <dbReference type="HAMAP-Rule" id="MF_01480"/>
    </source>
</evidence>
<dbReference type="GO" id="GO:0016787">
    <property type="term" value="F:hydrolase activity"/>
    <property type="evidence" value="ECO:0007669"/>
    <property type="project" value="UniProtKB-KW"/>
</dbReference>
<accession>D6GRK4</accession>
<keyword evidence="17" id="KW-1185">Reference proteome</keyword>
<dbReference type="GO" id="GO:0003677">
    <property type="term" value="F:DNA binding"/>
    <property type="evidence" value="ECO:0007669"/>
    <property type="project" value="UniProtKB-UniRule"/>
</dbReference>
<dbReference type="STRING" id="546269.HMPREF0389_00210"/>
<keyword evidence="14" id="KW-0175">Coiled coil</keyword>
<dbReference type="InterPro" id="IPR055228">
    <property type="entry name" value="Cas9_RuvC"/>
</dbReference>
<gene>
    <name evidence="13" type="primary">cas9</name>
    <name evidence="16" type="synonym">csn1</name>
    <name evidence="16" type="ordered locus">HMPREF0389_00210</name>
</gene>
<dbReference type="InterPro" id="IPR033114">
    <property type="entry name" value="HNH_CAS9"/>
</dbReference>
<evidence type="ECO:0000259" key="15">
    <source>
        <dbReference type="PROSITE" id="PS51749"/>
    </source>
</evidence>
<dbReference type="EMBL" id="CP002390">
    <property type="protein sequence ID" value="EFE28295.1"/>
    <property type="molecule type" value="Genomic_DNA"/>
</dbReference>
<evidence type="ECO:0000256" key="14">
    <source>
        <dbReference type="SAM" id="Coils"/>
    </source>
</evidence>
<evidence type="ECO:0000256" key="2">
    <source>
        <dbReference type="ARBA" id="ARBA00005244"/>
    </source>
</evidence>
<keyword evidence="9 13" id="KW-0051">Antiviral defense</keyword>
<dbReference type="Pfam" id="PF16592">
    <property type="entry name" value="Cas9_REC"/>
    <property type="match status" value="1"/>
</dbReference>
<feature type="active site" description="For RuvC-like nuclease domain" evidence="13">
    <location>
        <position position="10"/>
    </location>
</feature>
<dbReference type="Proteomes" id="UP000007468">
    <property type="component" value="Chromosome"/>
</dbReference>
<evidence type="ECO:0000256" key="1">
    <source>
        <dbReference type="ARBA" id="ARBA00001946"/>
    </source>
</evidence>
<dbReference type="PATRIC" id="fig|546269.5.peg.450"/>
<evidence type="ECO:0000256" key="10">
    <source>
        <dbReference type="ARBA" id="ARBA00023125"/>
    </source>
</evidence>
<proteinExistence type="inferred from homology"/>
<comment type="subunit">
    <text evidence="12 13">Monomer. Binds crRNA and tracrRNA.</text>
</comment>
<dbReference type="GO" id="GO:0051607">
    <property type="term" value="P:defense response to virus"/>
    <property type="evidence" value="ECO:0007669"/>
    <property type="project" value="UniProtKB-UniRule"/>
</dbReference>
<comment type="cofactor">
    <cofactor evidence="1">
        <name>Mg(2+)</name>
        <dbReference type="ChEBI" id="CHEBI:18420"/>
    </cofactor>
</comment>
<organism evidence="16 17">
    <name type="scientific">Filifactor alocis (strain ATCC 35896 / CCUG 47790 / D40 B5)</name>
    <name type="common">Fusobacterium alocis</name>
    <dbReference type="NCBI Taxonomy" id="546269"/>
    <lineage>
        <taxon>Bacteria</taxon>
        <taxon>Bacillati</taxon>
        <taxon>Bacillota</taxon>
        <taxon>Clostridia</taxon>
        <taxon>Peptostreptococcales</taxon>
        <taxon>Filifactoraceae</taxon>
        <taxon>Filifactor</taxon>
    </lineage>
</organism>
<keyword evidence="3 13" id="KW-0540">Nuclease</keyword>
<dbReference type="GO" id="GO:0046872">
    <property type="term" value="F:metal ion binding"/>
    <property type="evidence" value="ECO:0007669"/>
    <property type="project" value="UniProtKB-UniRule"/>
</dbReference>
<dbReference type="Pfam" id="PF13395">
    <property type="entry name" value="HNH_4"/>
    <property type="match status" value="1"/>
</dbReference>
<dbReference type="Gene3D" id="1.10.30.50">
    <property type="match status" value="1"/>
</dbReference>
<dbReference type="GO" id="GO:0043571">
    <property type="term" value="P:maintenance of CRISPR repeat elements"/>
    <property type="evidence" value="ECO:0007669"/>
    <property type="project" value="UniProtKB-UniRule"/>
</dbReference>
<dbReference type="RefSeq" id="WP_014262094.1">
    <property type="nucleotide sequence ID" value="NC_016630.1"/>
</dbReference>
<sequence length="1365" mass="160836">MTKEYYLGLDVGTNSVGWAVTDSQYNLCKFKKKDMWGIRLFESANTAKDRRLQRGNRRRLERKKQRIDLLQEIFSPEICKIDPTFFIRLNESRLHLEDKSNDFKYPLFIEKDYSDIEYYKEFPTIFHLRKHLIESEEKQDIRLIYLALHNIIKTRGHFLIDGDLQSAKQLRPILDTFLLSLQEEQNLSVSLSENQKDEYEEILKNRSIAKSEKVKKLKNLFEISDELEKEEKKAQSAVIENFCKFIVGNKGDVCKFLRVSKEELEIDSFSFSEGKYEDDIVKNLEEKVPEKVYLFEQMKAMYDWNILVDILETEEYISFAKVKQYEKHKTNLRLLRDIILKYCTKDEYNRMFNDEKEAGSYTAYVGKLKKNNKKYWIEKKRNPEEFYKSLGKLLDKIEPLKEDLEVLTMMIEECKNHTLLPIQKNKDNGVIPHQVHEVELKKILENAKKYYSFLTETDKDGYSVVQKIESIFRFRIPYYVGPLSTRHQEKGSNVWMVRKPGREDRIYPWNMEEIIDFEKSNENFITRMTNKCTYLIGEDVLPKHSLLYSKYMVLNELNNVKVRGKKLPTSLKQKVFEDLFENKSKVTGKNLLEYLQIQDKDIQIDDLSGFDKDFKTSLKSYLDFKKQIFGEEIEKESIQNMIEDIIKWITIYGNDKEMLKRVIRANYSNQLTEEQMKKITGFQYSGWGNFSKMFLKGISGSDVSTGETFDIITAMWETDNNLMQILSKKFTFMDNVEDFNSGKVGKIDKITYDSTVKEMFLSPENKRAVWQTIQVAEEIKKVMGCEPKKIFIEMARGGEKVKKRTKSRKAQLLELYAACEEDCRELIKEIEDRDERDFNSMKLFLYYTQFGKCMYSGDDIDINELIRGNSKWDRDHIYPQSKIKDDSIDNLVLVNKTYNAKKSNELLSEDIQKKMHSFWLSLLNKKLITKSKYDRLTRKGDFTDEELSGFIARQLVETRQSTKAIADIFKQIYSSEVVYVKSSLVSDFRKKPLNYLKSRRVNDYHHAKDAYLNIVVGNVYNKKFTSNPIQWMKKNRDTNYSLNKVFEHDVVINGEVIWEKCTYHEDTNTYDGGTLDRIRKIVERDNILYTEYAYCEKGELFNATIQNKNGNSTVSLKKGLDVKKYGGYFSANTSYFSLIEFEDKKGDRARHIIGVPIYIANMLEHSPSAFLEYCEQKGYQNVRILVEKIKKNSLLIINGYPLRIRGENEVDTSFKRAIQLKLDQKNYELVRNIEKFLEKYVEKKGNYPIDENRDHITHEKMNQLYEVLLSKMKKFNKKGMADPSDRIEKSKPKFIKLEDLIDKINVINKMLNLLRCDNDTKADLSLIELPKNAGSFVVKKNTIGKSKIILVNQSVTGLYENRREL</sequence>
<dbReference type="GO" id="GO:0003723">
    <property type="term" value="F:RNA binding"/>
    <property type="evidence" value="ECO:0007669"/>
    <property type="project" value="UniProtKB-UniRule"/>
</dbReference>
<dbReference type="GO" id="GO:0004519">
    <property type="term" value="F:endonuclease activity"/>
    <property type="evidence" value="ECO:0007669"/>
    <property type="project" value="UniProtKB-UniRule"/>
</dbReference>
<keyword evidence="7" id="KW-0460">Magnesium</keyword>
<dbReference type="InterPro" id="IPR032239">
    <property type="entry name" value="Cas9-BH"/>
</dbReference>
<evidence type="ECO:0000256" key="5">
    <source>
        <dbReference type="ARBA" id="ARBA00022759"/>
    </source>
</evidence>
<keyword evidence="8 13" id="KW-0694">RNA-binding</keyword>
<dbReference type="Gene3D" id="3.30.420.10">
    <property type="entry name" value="Ribonuclease H-like superfamily/Ribonuclease H"/>
    <property type="match status" value="1"/>
</dbReference>
<feature type="coiled-coil region" evidence="14">
    <location>
        <begin position="809"/>
        <end position="836"/>
    </location>
</feature>
<evidence type="ECO:0000313" key="17">
    <source>
        <dbReference type="Proteomes" id="UP000007468"/>
    </source>
</evidence>
<dbReference type="InterPro" id="IPR032237">
    <property type="entry name" value="Cas9_PI"/>
</dbReference>
<dbReference type="InterPro" id="IPR036397">
    <property type="entry name" value="RNaseH_sf"/>
</dbReference>
<keyword evidence="5 13" id="KW-0255">Endonuclease</keyword>
<dbReference type="HAMAP" id="MF_01480">
    <property type="entry name" value="Cas9"/>
    <property type="match status" value="1"/>
</dbReference>
<dbReference type="Pfam" id="PF16593">
    <property type="entry name" value="Cas9-BH"/>
    <property type="match status" value="1"/>
</dbReference>
<keyword evidence="4" id="KW-0479">Metal-binding</keyword>
<dbReference type="InterPro" id="IPR003615">
    <property type="entry name" value="HNH_nuc"/>
</dbReference>
<dbReference type="Pfam" id="PF22702">
    <property type="entry name" value="Cas9_RuvC"/>
    <property type="match status" value="1"/>
</dbReference>
<dbReference type="Pfam" id="PF16595">
    <property type="entry name" value="Cas9_PI"/>
    <property type="match status" value="1"/>
</dbReference>
<evidence type="ECO:0000256" key="12">
    <source>
        <dbReference type="ARBA" id="ARBA00046380"/>
    </source>
</evidence>
<protein>
    <recommendedName>
        <fullName evidence="13">CRISPR-associated endonuclease Cas9</fullName>
        <ecNumber evidence="13">3.1.-.-</ecNumber>
    </recommendedName>
</protein>
<dbReference type="InterPro" id="IPR032240">
    <property type="entry name" value="Cas9_REC"/>
</dbReference>
<keyword evidence="6 13" id="KW-0378">Hydrolase</keyword>
<evidence type="ECO:0000256" key="9">
    <source>
        <dbReference type="ARBA" id="ARBA00023118"/>
    </source>
</evidence>
<keyword evidence="10 13" id="KW-0238">DNA-binding</keyword>
<dbReference type="eggNOG" id="COG3513">
    <property type="taxonomic scope" value="Bacteria"/>
</dbReference>
<name>D6GRK4_FILAD</name>
<evidence type="ECO:0000256" key="7">
    <source>
        <dbReference type="ARBA" id="ARBA00022842"/>
    </source>
</evidence>
<dbReference type="PROSITE" id="PS51749">
    <property type="entry name" value="HNH_CAS9"/>
    <property type="match status" value="1"/>
</dbReference>